<dbReference type="AlphaFoldDB" id="A0A381QBH9"/>
<gene>
    <name evidence="1" type="ORF">METZ01_LOCUS29535</name>
</gene>
<organism evidence="1">
    <name type="scientific">marine metagenome</name>
    <dbReference type="NCBI Taxonomy" id="408172"/>
    <lineage>
        <taxon>unclassified sequences</taxon>
        <taxon>metagenomes</taxon>
        <taxon>ecological metagenomes</taxon>
    </lineage>
</organism>
<evidence type="ECO:0000313" key="1">
    <source>
        <dbReference type="EMBL" id="SUZ76681.1"/>
    </source>
</evidence>
<sequence>MVGSSFRQNYGVDPLVAHISSLNIL</sequence>
<reference evidence="1" key="1">
    <citation type="submission" date="2018-05" db="EMBL/GenBank/DDBJ databases">
        <authorList>
            <person name="Lanie J.A."/>
            <person name="Ng W.-L."/>
            <person name="Kazmierczak K.M."/>
            <person name="Andrzejewski T.M."/>
            <person name="Davidsen T.M."/>
            <person name="Wayne K.J."/>
            <person name="Tettelin H."/>
            <person name="Glass J.I."/>
            <person name="Rusch D."/>
            <person name="Podicherti R."/>
            <person name="Tsui H.-C.T."/>
            <person name="Winkler M.E."/>
        </authorList>
    </citation>
    <scope>NUCLEOTIDE SEQUENCE</scope>
</reference>
<name>A0A381QBH9_9ZZZZ</name>
<protein>
    <submittedName>
        <fullName evidence="1">Uncharacterized protein</fullName>
    </submittedName>
</protein>
<dbReference type="EMBL" id="UINC01001287">
    <property type="protein sequence ID" value="SUZ76681.1"/>
    <property type="molecule type" value="Genomic_DNA"/>
</dbReference>
<accession>A0A381QBH9</accession>
<proteinExistence type="predicted"/>